<accession>A0A3P7IQS1</accession>
<dbReference type="AlphaFoldDB" id="A0A3P7IQS1"/>
<evidence type="ECO:0000313" key="2">
    <source>
        <dbReference type="Proteomes" id="UP000270094"/>
    </source>
</evidence>
<proteinExistence type="predicted"/>
<gene>
    <name evidence="1" type="ORF">SVUK_LOCUS5151</name>
</gene>
<dbReference type="OrthoDB" id="5849210at2759"/>
<evidence type="ECO:0008006" key="3">
    <source>
        <dbReference type="Google" id="ProtNLM"/>
    </source>
</evidence>
<keyword evidence="2" id="KW-1185">Reference proteome</keyword>
<protein>
    <recommendedName>
        <fullName evidence="3">Reverse transcriptase domain-containing protein</fullName>
    </recommendedName>
</protein>
<reference evidence="1 2" key="1">
    <citation type="submission" date="2018-11" db="EMBL/GenBank/DDBJ databases">
        <authorList>
            <consortium name="Pathogen Informatics"/>
        </authorList>
    </citation>
    <scope>NUCLEOTIDE SEQUENCE [LARGE SCALE GENOMIC DNA]</scope>
</reference>
<organism evidence="1 2">
    <name type="scientific">Strongylus vulgaris</name>
    <name type="common">Blood worm</name>
    <dbReference type="NCBI Taxonomy" id="40348"/>
    <lineage>
        <taxon>Eukaryota</taxon>
        <taxon>Metazoa</taxon>
        <taxon>Ecdysozoa</taxon>
        <taxon>Nematoda</taxon>
        <taxon>Chromadorea</taxon>
        <taxon>Rhabditida</taxon>
        <taxon>Rhabditina</taxon>
        <taxon>Rhabditomorpha</taxon>
        <taxon>Strongyloidea</taxon>
        <taxon>Strongylidae</taxon>
        <taxon>Strongylus</taxon>
    </lineage>
</organism>
<dbReference type="Proteomes" id="UP000270094">
    <property type="component" value="Unassembled WGS sequence"/>
</dbReference>
<evidence type="ECO:0000313" key="1">
    <source>
        <dbReference type="EMBL" id="VDM70153.1"/>
    </source>
</evidence>
<dbReference type="EMBL" id="UYYB01014904">
    <property type="protein sequence ID" value="VDM70153.1"/>
    <property type="molecule type" value="Genomic_DNA"/>
</dbReference>
<sequence length="78" mass="8898">MVPEVYMQWMKVIYHGATSHVKTVAGQSKPFRTKNGVHQESVLSLLFITVMDAVTEAFERQPPWTLLYAGDMAENKKE</sequence>
<name>A0A3P7IQS1_STRVU</name>